<gene>
    <name evidence="1" type="ORF">DRB17_10205</name>
</gene>
<dbReference type="EMBL" id="QPMH01000008">
    <property type="protein sequence ID" value="RDD61987.1"/>
    <property type="molecule type" value="Genomic_DNA"/>
</dbReference>
<proteinExistence type="predicted"/>
<evidence type="ECO:0000313" key="1">
    <source>
        <dbReference type="EMBL" id="RDD61987.1"/>
    </source>
</evidence>
<dbReference type="AlphaFoldDB" id="A0A369TCU9"/>
<accession>A0A369TCU9</accession>
<dbReference type="Proteomes" id="UP000253941">
    <property type="component" value="Unassembled WGS sequence"/>
</dbReference>
<protein>
    <submittedName>
        <fullName evidence="1">Uncharacterized protein</fullName>
    </submittedName>
</protein>
<comment type="caution">
    <text evidence="1">The sequence shown here is derived from an EMBL/GenBank/DDBJ whole genome shotgun (WGS) entry which is preliminary data.</text>
</comment>
<organism evidence="1 2">
    <name type="scientific">Ferruginivarius sediminum</name>
    <dbReference type="NCBI Taxonomy" id="2661937"/>
    <lineage>
        <taxon>Bacteria</taxon>
        <taxon>Pseudomonadati</taxon>
        <taxon>Pseudomonadota</taxon>
        <taxon>Alphaproteobacteria</taxon>
        <taxon>Rhodospirillales</taxon>
        <taxon>Rhodospirillaceae</taxon>
        <taxon>Ferruginivarius</taxon>
    </lineage>
</organism>
<dbReference type="InterPro" id="IPR033786">
    <property type="entry name" value="TTHB210-like"/>
</dbReference>
<keyword evidence="2" id="KW-1185">Reference proteome</keyword>
<dbReference type="Gene3D" id="3.30.200.270">
    <property type="match status" value="1"/>
</dbReference>
<name>A0A369TCU9_9PROT</name>
<sequence>MLAGCSGVQAGGDGAEVSMAPPGGDYQAVSELTPLPDFIPGMGTLYVDPATLPAGPFLAYDREGGLVSTTYMVPLDSLNNQEALSGLDAAPQSVDHVDMVYNAGHPGVDEPHYHIVLWHVSADEAAGLK</sequence>
<dbReference type="CDD" id="cd11669">
    <property type="entry name" value="TTHB210-like"/>
    <property type="match status" value="1"/>
</dbReference>
<evidence type="ECO:0000313" key="2">
    <source>
        <dbReference type="Proteomes" id="UP000253941"/>
    </source>
</evidence>
<reference evidence="1 2" key="1">
    <citation type="submission" date="2018-07" db="EMBL/GenBank/DDBJ databases">
        <title>Venubactetium sediminum gen. nov., sp. nov., isolated from a marine solar saltern.</title>
        <authorList>
            <person name="Wang S."/>
        </authorList>
    </citation>
    <scope>NUCLEOTIDE SEQUENCE [LARGE SCALE GENOMIC DNA]</scope>
    <source>
        <strain evidence="1 2">WD2A32</strain>
    </source>
</reference>